<dbReference type="RefSeq" id="WP_185693011.1">
    <property type="nucleotide sequence ID" value="NZ_JACHVA010000086.1"/>
</dbReference>
<organism evidence="4 5">
    <name type="scientific">Puniceicoccus vermicola</name>
    <dbReference type="NCBI Taxonomy" id="388746"/>
    <lineage>
        <taxon>Bacteria</taxon>
        <taxon>Pseudomonadati</taxon>
        <taxon>Verrucomicrobiota</taxon>
        <taxon>Opitutia</taxon>
        <taxon>Puniceicoccales</taxon>
        <taxon>Puniceicoccaceae</taxon>
        <taxon>Puniceicoccus</taxon>
    </lineage>
</organism>
<keyword evidence="1 2" id="KW-0597">Phosphoprotein</keyword>
<dbReference type="InterPro" id="IPR001789">
    <property type="entry name" value="Sig_transdc_resp-reg_receiver"/>
</dbReference>
<dbReference type="Gene3D" id="3.40.50.2300">
    <property type="match status" value="1"/>
</dbReference>
<evidence type="ECO:0000256" key="2">
    <source>
        <dbReference type="PROSITE-ProRule" id="PRU00169"/>
    </source>
</evidence>
<dbReference type="SUPFAM" id="SSF52172">
    <property type="entry name" value="CheY-like"/>
    <property type="match status" value="1"/>
</dbReference>
<dbReference type="EMBL" id="JACHVA010000086">
    <property type="protein sequence ID" value="MBC2602321.1"/>
    <property type="molecule type" value="Genomic_DNA"/>
</dbReference>
<dbReference type="Proteomes" id="UP000525652">
    <property type="component" value="Unassembled WGS sequence"/>
</dbReference>
<keyword evidence="5" id="KW-1185">Reference proteome</keyword>
<evidence type="ECO:0000256" key="1">
    <source>
        <dbReference type="ARBA" id="ARBA00022553"/>
    </source>
</evidence>
<feature type="modified residue" description="4-aspartylphosphate" evidence="2">
    <location>
        <position position="71"/>
    </location>
</feature>
<proteinExistence type="predicted"/>
<comment type="caution">
    <text evidence="4">The sequence shown here is derived from an EMBL/GenBank/DDBJ whole genome shotgun (WGS) entry which is preliminary data.</text>
</comment>
<dbReference type="InterPro" id="IPR050595">
    <property type="entry name" value="Bact_response_regulator"/>
</dbReference>
<dbReference type="InterPro" id="IPR011006">
    <property type="entry name" value="CheY-like_superfamily"/>
</dbReference>
<dbReference type="PANTHER" id="PTHR44591:SF3">
    <property type="entry name" value="RESPONSE REGULATORY DOMAIN-CONTAINING PROTEIN"/>
    <property type="match status" value="1"/>
</dbReference>
<reference evidence="4 5" key="1">
    <citation type="submission" date="2020-07" db="EMBL/GenBank/DDBJ databases">
        <authorList>
            <person name="Feng X."/>
        </authorList>
    </citation>
    <scope>NUCLEOTIDE SEQUENCE [LARGE SCALE GENOMIC DNA]</scope>
    <source>
        <strain evidence="4 5">JCM14086</strain>
    </source>
</reference>
<evidence type="ECO:0000259" key="3">
    <source>
        <dbReference type="PROSITE" id="PS50110"/>
    </source>
</evidence>
<dbReference type="PROSITE" id="PS50110">
    <property type="entry name" value="RESPONSE_REGULATORY"/>
    <property type="match status" value="1"/>
</dbReference>
<sequence length="141" mass="16085">MTPVKEAPSLDLTFSHITDGLRILLVEDNSDQHYLVERFLRGSYASLFWAKSSEEALEMIEQEEFDLFVLDVMLPKMDGWELFSEIRKIPGHLRTPVLFLTCVVPPSEENLASDDHGYCRTLAKPSSKEGFRNAIINLLRG</sequence>
<dbReference type="Pfam" id="PF00072">
    <property type="entry name" value="Response_reg"/>
    <property type="match status" value="1"/>
</dbReference>
<dbReference type="GO" id="GO:0000160">
    <property type="term" value="P:phosphorelay signal transduction system"/>
    <property type="evidence" value="ECO:0007669"/>
    <property type="project" value="InterPro"/>
</dbReference>
<dbReference type="AlphaFoldDB" id="A0A7X1AYG8"/>
<gene>
    <name evidence="4" type="ORF">H5P30_11085</name>
</gene>
<accession>A0A7X1AYG8</accession>
<name>A0A7X1AYG8_9BACT</name>
<dbReference type="PANTHER" id="PTHR44591">
    <property type="entry name" value="STRESS RESPONSE REGULATOR PROTEIN 1"/>
    <property type="match status" value="1"/>
</dbReference>
<feature type="domain" description="Response regulatory" evidence="3">
    <location>
        <begin position="22"/>
        <end position="139"/>
    </location>
</feature>
<evidence type="ECO:0000313" key="4">
    <source>
        <dbReference type="EMBL" id="MBC2602321.1"/>
    </source>
</evidence>
<protein>
    <submittedName>
        <fullName evidence="4">Response regulator</fullName>
    </submittedName>
</protein>
<dbReference type="SMART" id="SM00448">
    <property type="entry name" value="REC"/>
    <property type="match status" value="1"/>
</dbReference>
<evidence type="ECO:0000313" key="5">
    <source>
        <dbReference type="Proteomes" id="UP000525652"/>
    </source>
</evidence>